<keyword evidence="3" id="KW-0808">Transferase</keyword>
<dbReference type="GO" id="GO:1990404">
    <property type="term" value="F:NAD+-protein mono-ADP-ribosyltransferase activity"/>
    <property type="evidence" value="ECO:0007669"/>
    <property type="project" value="TreeGrafter"/>
</dbReference>
<evidence type="ECO:0000313" key="10">
    <source>
        <dbReference type="Proteomes" id="UP000241769"/>
    </source>
</evidence>
<dbReference type="Proteomes" id="UP000241769">
    <property type="component" value="Unassembled WGS sequence"/>
</dbReference>
<dbReference type="GO" id="GO:0005730">
    <property type="term" value="C:nucleolus"/>
    <property type="evidence" value="ECO:0007669"/>
    <property type="project" value="TreeGrafter"/>
</dbReference>
<dbReference type="STRING" id="1890364.A0A2P6NNG5"/>
<organism evidence="9 10">
    <name type="scientific">Planoprotostelium fungivorum</name>
    <dbReference type="NCBI Taxonomy" id="1890364"/>
    <lineage>
        <taxon>Eukaryota</taxon>
        <taxon>Amoebozoa</taxon>
        <taxon>Evosea</taxon>
        <taxon>Variosea</taxon>
        <taxon>Cavosteliida</taxon>
        <taxon>Cavosteliaceae</taxon>
        <taxon>Planoprotostelium</taxon>
    </lineage>
</organism>
<dbReference type="InParanoid" id="A0A2P6NNG5"/>
<dbReference type="GO" id="GO:0070212">
    <property type="term" value="P:protein poly-ADP-ribosylation"/>
    <property type="evidence" value="ECO:0007669"/>
    <property type="project" value="TreeGrafter"/>
</dbReference>
<evidence type="ECO:0000259" key="8">
    <source>
        <dbReference type="Pfam" id="PF00644"/>
    </source>
</evidence>
<dbReference type="SUPFAM" id="SSF47587">
    <property type="entry name" value="Domain of poly(ADP-ribose) polymerase"/>
    <property type="match status" value="1"/>
</dbReference>
<evidence type="ECO:0000256" key="7">
    <source>
        <dbReference type="SAM" id="MobiDB-lite"/>
    </source>
</evidence>
<keyword evidence="4" id="KW-0520">NAD</keyword>
<dbReference type="InterPro" id="IPR036616">
    <property type="entry name" value="Poly(ADP-ribose)pol_reg_dom_sf"/>
</dbReference>
<proteinExistence type="predicted"/>
<dbReference type="InterPro" id="IPR050800">
    <property type="entry name" value="ARTD/PARP"/>
</dbReference>
<feature type="region of interest" description="Disordered" evidence="7">
    <location>
        <begin position="511"/>
        <end position="533"/>
    </location>
</feature>
<evidence type="ECO:0000256" key="2">
    <source>
        <dbReference type="ARBA" id="ARBA00022676"/>
    </source>
</evidence>
<comment type="catalytic activity">
    <reaction evidence="5">
        <text>NAD(+) + (ADP-D-ribosyl)n-acceptor = nicotinamide + (ADP-D-ribosyl)n+1-acceptor + H(+).</text>
        <dbReference type="EC" id="2.4.2.30"/>
    </reaction>
</comment>
<sequence length="533" mass="59423">MASENGKDPFMDGGQSVSDTNATSTTTTMPVPSSPIKTKRKPIEETTKEELLMHRRNSQEKRQRRGSGPLDRVMTEHEKPRRYSIGDIIQSHNNPNNRDGEELNPLTALMVKAITNDNIFIKSMVYNGLDTNKIGLGGNQALRDIARIFKDPGQDPLNLLLHSYTFYKYFPPSQPYVPANSPFPAVIQTQQQLEAKQRQMESLNTLYGCLELIESARRDAKEAKLSVEQVILQKLNLTIKPLLPTHNKYQAIMQYTKHTTEGTPFEVEYIFQVENPDVPSPVKDNRLLLCRGVNTVKHLAVLQNGTDGSRESSNLTANARESKFRSLLSLTGQVQFSDMFYSTLEEAFTGEEYMYIHLYEVALGASLDSEFIIRELPKGFDSLVCRGSFGPDPAQLVKTEEGYIIPAGKPRPIYMRSSLAASFSKYYVYNRENIRLRFIVQVRYTPPTATQNVGQMGQMGIPLGNVGQIMGNMGQPIGNMGQSMGNIGQPTGNMGQPIGMNGGMTMMNANSPKMSPPPLPTKTLVPGPDRLFQ</sequence>
<feature type="domain" description="PARP catalytic" evidence="8">
    <location>
        <begin position="248"/>
        <end position="443"/>
    </location>
</feature>
<gene>
    <name evidence="9" type="ORF">PROFUN_06870</name>
</gene>
<comment type="caution">
    <text evidence="9">The sequence shown here is derived from an EMBL/GenBank/DDBJ whole genome shotgun (WGS) entry which is preliminary data.</text>
</comment>
<dbReference type="GO" id="GO:0003950">
    <property type="term" value="F:NAD+ poly-ADP-ribosyltransferase activity"/>
    <property type="evidence" value="ECO:0007669"/>
    <property type="project" value="UniProtKB-EC"/>
</dbReference>
<keyword evidence="10" id="KW-1185">Reference proteome</keyword>
<dbReference type="InterPro" id="IPR012317">
    <property type="entry name" value="Poly(ADP-ribose)pol_cat_dom"/>
</dbReference>
<protein>
    <recommendedName>
        <fullName evidence="1">NAD(+) ADP-ribosyltransferase</fullName>
        <ecNumber evidence="1">2.4.2.30</ecNumber>
    </recommendedName>
</protein>
<feature type="coiled-coil region" evidence="6">
    <location>
        <begin position="186"/>
        <end position="233"/>
    </location>
</feature>
<dbReference type="SUPFAM" id="SSF56399">
    <property type="entry name" value="ADP-ribosylation"/>
    <property type="match status" value="1"/>
</dbReference>
<dbReference type="AlphaFoldDB" id="A0A2P6NNG5"/>
<dbReference type="EC" id="2.4.2.30" evidence="1"/>
<feature type="compositionally biased region" description="Low complexity" evidence="7">
    <location>
        <begin position="16"/>
        <end position="35"/>
    </location>
</feature>
<evidence type="ECO:0000256" key="6">
    <source>
        <dbReference type="SAM" id="Coils"/>
    </source>
</evidence>
<dbReference type="GO" id="GO:0006302">
    <property type="term" value="P:double-strand break repair"/>
    <property type="evidence" value="ECO:0007669"/>
    <property type="project" value="TreeGrafter"/>
</dbReference>
<dbReference type="Gene3D" id="3.90.228.10">
    <property type="match status" value="1"/>
</dbReference>
<feature type="region of interest" description="Disordered" evidence="7">
    <location>
        <begin position="1"/>
        <end position="77"/>
    </location>
</feature>
<reference evidence="9 10" key="1">
    <citation type="journal article" date="2018" name="Genome Biol. Evol.">
        <title>Multiple Roots of Fruiting Body Formation in Amoebozoa.</title>
        <authorList>
            <person name="Hillmann F."/>
            <person name="Forbes G."/>
            <person name="Novohradska S."/>
            <person name="Ferling I."/>
            <person name="Riege K."/>
            <person name="Groth M."/>
            <person name="Westermann M."/>
            <person name="Marz M."/>
            <person name="Spaller T."/>
            <person name="Winckler T."/>
            <person name="Schaap P."/>
            <person name="Glockner G."/>
        </authorList>
    </citation>
    <scope>NUCLEOTIDE SEQUENCE [LARGE SCALE GENOMIC DNA]</scope>
    <source>
        <strain evidence="9 10">Jena</strain>
    </source>
</reference>
<feature type="compositionally biased region" description="Basic and acidic residues" evidence="7">
    <location>
        <begin position="41"/>
        <end position="61"/>
    </location>
</feature>
<accession>A0A2P6NNG5</accession>
<feature type="compositionally biased region" description="Basic and acidic residues" evidence="7">
    <location>
        <begin position="1"/>
        <end position="10"/>
    </location>
</feature>
<evidence type="ECO:0000256" key="5">
    <source>
        <dbReference type="ARBA" id="ARBA00033987"/>
    </source>
</evidence>
<evidence type="ECO:0000256" key="1">
    <source>
        <dbReference type="ARBA" id="ARBA00012020"/>
    </source>
</evidence>
<evidence type="ECO:0000256" key="3">
    <source>
        <dbReference type="ARBA" id="ARBA00022679"/>
    </source>
</evidence>
<keyword evidence="2" id="KW-0328">Glycosyltransferase</keyword>
<name>A0A2P6NNG5_9EUKA</name>
<dbReference type="PANTHER" id="PTHR10459:SF60">
    <property type="entry name" value="POLY [ADP-RIBOSE] POLYMERASE 2"/>
    <property type="match status" value="1"/>
</dbReference>
<evidence type="ECO:0000313" key="9">
    <source>
        <dbReference type="EMBL" id="PRP85501.1"/>
    </source>
</evidence>
<dbReference type="PANTHER" id="PTHR10459">
    <property type="entry name" value="DNA LIGASE"/>
    <property type="match status" value="1"/>
</dbReference>
<evidence type="ECO:0000256" key="4">
    <source>
        <dbReference type="ARBA" id="ARBA00023027"/>
    </source>
</evidence>
<dbReference type="EMBL" id="MDYQ01000044">
    <property type="protein sequence ID" value="PRP85501.1"/>
    <property type="molecule type" value="Genomic_DNA"/>
</dbReference>
<dbReference type="Pfam" id="PF00644">
    <property type="entry name" value="PARP"/>
    <property type="match status" value="1"/>
</dbReference>
<keyword evidence="6" id="KW-0175">Coiled coil</keyword>